<dbReference type="InterPro" id="IPR036412">
    <property type="entry name" value="HAD-like_sf"/>
</dbReference>
<dbReference type="InterPro" id="IPR041492">
    <property type="entry name" value="HAD_2"/>
</dbReference>
<dbReference type="InterPro" id="IPR023214">
    <property type="entry name" value="HAD_sf"/>
</dbReference>
<evidence type="ECO:0000313" key="1">
    <source>
        <dbReference type="EMBL" id="EHO42000.1"/>
    </source>
</evidence>
<dbReference type="SFLD" id="SFLDG01129">
    <property type="entry name" value="C1.5:_HAD__Beta-PGM__Phosphata"/>
    <property type="match status" value="1"/>
</dbReference>
<dbReference type="PANTHER" id="PTHR43481:SF4">
    <property type="entry name" value="GLYCEROL-1-PHOSPHATE PHOSPHOHYDROLASE 1-RELATED"/>
    <property type="match status" value="1"/>
</dbReference>
<dbReference type="FunCoup" id="H1XY73">
    <property type="interactions" value="164"/>
</dbReference>
<dbReference type="Gene3D" id="3.40.50.1000">
    <property type="entry name" value="HAD superfamily/HAD-like"/>
    <property type="match status" value="1"/>
</dbReference>
<dbReference type="InParanoid" id="H1XY73"/>
<name>H1XY73_CALAY</name>
<dbReference type="PANTHER" id="PTHR43481">
    <property type="entry name" value="FRUCTOSE-1-PHOSPHATE PHOSPHATASE"/>
    <property type="match status" value="1"/>
</dbReference>
<dbReference type="eggNOG" id="COG0637">
    <property type="taxonomic scope" value="Bacteria"/>
</dbReference>
<dbReference type="Pfam" id="PF13419">
    <property type="entry name" value="HAD_2"/>
    <property type="match status" value="1"/>
</dbReference>
<organism evidence="1 2">
    <name type="scientific">Caldithrix abyssi DSM 13497</name>
    <dbReference type="NCBI Taxonomy" id="880073"/>
    <lineage>
        <taxon>Bacteria</taxon>
        <taxon>Pseudomonadati</taxon>
        <taxon>Calditrichota</taxon>
        <taxon>Calditrichia</taxon>
        <taxon>Calditrichales</taxon>
        <taxon>Calditrichaceae</taxon>
        <taxon>Caldithrix</taxon>
    </lineage>
</organism>
<dbReference type="InterPro" id="IPR051806">
    <property type="entry name" value="HAD-like_SPP"/>
</dbReference>
<dbReference type="PRINTS" id="PR00413">
    <property type="entry name" value="HADHALOGNASE"/>
</dbReference>
<accession>H1XY73</accession>
<dbReference type="AlphaFoldDB" id="H1XY73"/>
<dbReference type="PaxDb" id="880073-Calab_2390"/>
<dbReference type="SUPFAM" id="SSF56784">
    <property type="entry name" value="HAD-like"/>
    <property type="match status" value="1"/>
</dbReference>
<dbReference type="CDD" id="cd07505">
    <property type="entry name" value="HAD_BPGM-like"/>
    <property type="match status" value="1"/>
</dbReference>
<sequence>MRNKAVLFDFDGVVVKSMEQHFNAWRQAFLEKGVEIKEDEFFVLEGQGINTIAHHLGKIYGLNRQQVEEVMERKVNYYNQFMTLEFYDHFHELVEHLHRRQVPMGVVTGGNRSRVEKIINEHFNHYFRALVTVDDVERGKPFPDPFLKAAQMLNMAPQNCIVVENAPMGIKGAKRAGMTVVAITTTLKPDYLKQADYIAHNFLEVEEILNTLLGIERTETIK</sequence>
<dbReference type="SFLD" id="SFLDS00003">
    <property type="entry name" value="Haloacid_Dehalogenase"/>
    <property type="match status" value="1"/>
</dbReference>
<dbReference type="Proteomes" id="UP000004671">
    <property type="component" value="Chromosome"/>
</dbReference>
<dbReference type="HOGENOM" id="CLU_045011_13_3_0"/>
<dbReference type="EMBL" id="CM001402">
    <property type="protein sequence ID" value="EHO42000.1"/>
    <property type="molecule type" value="Genomic_DNA"/>
</dbReference>
<dbReference type="OrthoDB" id="9797743at2"/>
<keyword evidence="2" id="KW-1185">Reference proteome</keyword>
<dbReference type="RefSeq" id="WP_006929206.1">
    <property type="nucleotide sequence ID" value="NZ_CM001402.1"/>
</dbReference>
<dbReference type="SFLD" id="SFLDG01135">
    <property type="entry name" value="C1.5.6:_HAD__Beta-PGM__Phospha"/>
    <property type="match status" value="1"/>
</dbReference>
<dbReference type="InterPro" id="IPR023198">
    <property type="entry name" value="PGP-like_dom2"/>
</dbReference>
<reference evidence="1 2" key="1">
    <citation type="submission" date="2011-09" db="EMBL/GenBank/DDBJ databases">
        <title>The permanent draft genome of Caldithrix abyssi DSM 13497.</title>
        <authorList>
            <consortium name="US DOE Joint Genome Institute (JGI-PGF)"/>
            <person name="Lucas S."/>
            <person name="Han J."/>
            <person name="Lapidus A."/>
            <person name="Bruce D."/>
            <person name="Goodwin L."/>
            <person name="Pitluck S."/>
            <person name="Peters L."/>
            <person name="Kyrpides N."/>
            <person name="Mavromatis K."/>
            <person name="Ivanova N."/>
            <person name="Mikhailova N."/>
            <person name="Chertkov O."/>
            <person name="Detter J.C."/>
            <person name="Tapia R."/>
            <person name="Han C."/>
            <person name="Land M."/>
            <person name="Hauser L."/>
            <person name="Markowitz V."/>
            <person name="Cheng J.-F."/>
            <person name="Hugenholtz P."/>
            <person name="Woyke T."/>
            <person name="Wu D."/>
            <person name="Spring S."/>
            <person name="Brambilla E."/>
            <person name="Klenk H.-P."/>
            <person name="Eisen J.A."/>
        </authorList>
    </citation>
    <scope>NUCLEOTIDE SEQUENCE [LARGE SCALE GENOMIC DNA]</scope>
    <source>
        <strain evidence="1 2">DSM 13497</strain>
    </source>
</reference>
<dbReference type="NCBIfam" id="TIGR01509">
    <property type="entry name" value="HAD-SF-IA-v3"/>
    <property type="match status" value="1"/>
</dbReference>
<dbReference type="InterPro" id="IPR006439">
    <property type="entry name" value="HAD-SF_hydro_IA"/>
</dbReference>
<dbReference type="NCBIfam" id="TIGR01549">
    <property type="entry name" value="HAD-SF-IA-v1"/>
    <property type="match status" value="1"/>
</dbReference>
<dbReference type="Gene3D" id="1.10.150.240">
    <property type="entry name" value="Putative phosphatase, domain 2"/>
    <property type="match status" value="1"/>
</dbReference>
<keyword evidence="1" id="KW-0378">Hydrolase</keyword>
<proteinExistence type="predicted"/>
<protein>
    <submittedName>
        <fullName evidence="1">HAD-superfamily hydrolase, subfamily IA, variant 3</fullName>
    </submittedName>
</protein>
<gene>
    <name evidence="1" type="ORF">Calab_2390</name>
</gene>
<dbReference type="GO" id="GO:0050308">
    <property type="term" value="F:sugar-phosphatase activity"/>
    <property type="evidence" value="ECO:0007669"/>
    <property type="project" value="TreeGrafter"/>
</dbReference>
<evidence type="ECO:0000313" key="2">
    <source>
        <dbReference type="Proteomes" id="UP000004671"/>
    </source>
</evidence>
<dbReference type="STRING" id="880073.Cabys_1196"/>